<evidence type="ECO:0000313" key="2">
    <source>
        <dbReference type="EMBL" id="MDP9840650.1"/>
    </source>
</evidence>
<dbReference type="Gene3D" id="3.30.450.20">
    <property type="entry name" value="PAS domain"/>
    <property type="match status" value="1"/>
</dbReference>
<dbReference type="SUPFAM" id="SSF55785">
    <property type="entry name" value="PYP-like sensor domain (PAS domain)"/>
    <property type="match status" value="1"/>
</dbReference>
<dbReference type="InterPro" id="IPR000014">
    <property type="entry name" value="PAS"/>
</dbReference>
<dbReference type="RefSeq" id="WP_306840147.1">
    <property type="nucleotide sequence ID" value="NZ_JAUSRF010000032.1"/>
</dbReference>
<reference evidence="2 3" key="1">
    <citation type="submission" date="2023-07" db="EMBL/GenBank/DDBJ databases">
        <title>Sorghum-associated microbial communities from plants grown in Nebraska, USA.</title>
        <authorList>
            <person name="Schachtman D."/>
        </authorList>
    </citation>
    <scope>NUCLEOTIDE SEQUENCE [LARGE SCALE GENOMIC DNA]</scope>
    <source>
        <strain evidence="2 3">DS1307</strain>
    </source>
</reference>
<dbReference type="InterPro" id="IPR035965">
    <property type="entry name" value="PAS-like_dom_sf"/>
</dbReference>
<dbReference type="Pfam" id="PF08447">
    <property type="entry name" value="PAS_3"/>
    <property type="match status" value="1"/>
</dbReference>
<proteinExistence type="predicted"/>
<accession>A0ABT9Q2H5</accession>
<gene>
    <name evidence="2" type="ORF">J2T09_005438</name>
</gene>
<evidence type="ECO:0000313" key="3">
    <source>
        <dbReference type="Proteomes" id="UP001241472"/>
    </source>
</evidence>
<protein>
    <submittedName>
        <fullName evidence="2">PAS domain-containing protein</fullName>
    </submittedName>
</protein>
<feature type="domain" description="PAS fold-3" evidence="1">
    <location>
        <begin position="21"/>
        <end position="102"/>
    </location>
</feature>
<dbReference type="EMBL" id="JAUSRF010000032">
    <property type="protein sequence ID" value="MDP9840650.1"/>
    <property type="molecule type" value="Genomic_DNA"/>
</dbReference>
<keyword evidence="3" id="KW-1185">Reference proteome</keyword>
<comment type="caution">
    <text evidence="2">The sequence shown here is derived from an EMBL/GenBank/DDBJ whole genome shotgun (WGS) entry which is preliminary data.</text>
</comment>
<sequence length="155" mass="17123">MAFFTWDLHLDLVFGDVTLASLFDFEPDDLAVDVPIMPLVEKIVSDDRARVAQSIHRAIETGAPYQETYRIFTRSGDVRTVIAVGRCFRSIDGIPSTYAGVVVEVTGSEAFAQSDPLEMHCRAALEMAELRGKELVSRYLKSALGALNQVGTKRL</sequence>
<dbReference type="Proteomes" id="UP001241472">
    <property type="component" value="Unassembled WGS sequence"/>
</dbReference>
<evidence type="ECO:0000259" key="1">
    <source>
        <dbReference type="Pfam" id="PF08447"/>
    </source>
</evidence>
<name>A0ABT9Q2H5_9HYPH</name>
<dbReference type="InterPro" id="IPR013655">
    <property type="entry name" value="PAS_fold_3"/>
</dbReference>
<organism evidence="2 3">
    <name type="scientific">Neorhizobium huautlense</name>
    <dbReference type="NCBI Taxonomy" id="67774"/>
    <lineage>
        <taxon>Bacteria</taxon>
        <taxon>Pseudomonadati</taxon>
        <taxon>Pseudomonadota</taxon>
        <taxon>Alphaproteobacteria</taxon>
        <taxon>Hyphomicrobiales</taxon>
        <taxon>Rhizobiaceae</taxon>
        <taxon>Rhizobium/Agrobacterium group</taxon>
        <taxon>Neorhizobium</taxon>
    </lineage>
</organism>
<dbReference type="CDD" id="cd00130">
    <property type="entry name" value="PAS"/>
    <property type="match status" value="1"/>
</dbReference>